<dbReference type="OrthoDB" id="2352726at2"/>
<gene>
    <name evidence="7" type="ORF">NCTC13163_01303</name>
</gene>
<evidence type="ECO:0000256" key="3">
    <source>
        <dbReference type="ARBA" id="ARBA00022692"/>
    </source>
</evidence>
<keyword evidence="3 6" id="KW-0812">Transmembrane</keyword>
<dbReference type="EMBL" id="UGGP01000001">
    <property type="protein sequence ID" value="STO07942.1"/>
    <property type="molecule type" value="Genomic_DNA"/>
</dbReference>
<reference evidence="7 8" key="1">
    <citation type="submission" date="2018-06" db="EMBL/GenBank/DDBJ databases">
        <authorList>
            <consortium name="Pathogen Informatics"/>
            <person name="Doyle S."/>
        </authorList>
    </citation>
    <scope>NUCLEOTIDE SEQUENCE [LARGE SCALE GENOMIC DNA]</scope>
    <source>
        <strain evidence="7 8">NCTC13163</strain>
    </source>
</reference>
<sequence length="233" mass="26153">MKRILFLIVLLLPFIGLFSSMPAPLVFDEAVANTIVHVFVLVGLNVWLALGTAWWLLFTESRWRPFVEWFLFLPLFVPALASTFGMYVALVRFGLVGTQVGVLTVLLAVTLPYSIRIAYNAMYVIGRPLFEQALFLPPVRRVQFVLVPLLTETVRTIALMSTVVVLGQFVLVQLIGAGLVPTVTTRLYHVYAGNDVSLALQNTWLLVLIPALLYGGIGYLMRIWMKVMKGRLR</sequence>
<evidence type="ECO:0000256" key="1">
    <source>
        <dbReference type="ARBA" id="ARBA00004141"/>
    </source>
</evidence>
<dbReference type="STRING" id="1397694.GCA_000702585_01807"/>
<dbReference type="GO" id="GO:0016020">
    <property type="term" value="C:membrane"/>
    <property type="evidence" value="ECO:0007669"/>
    <property type="project" value="UniProtKB-SubCell"/>
</dbReference>
<dbReference type="CDD" id="cd06261">
    <property type="entry name" value="TM_PBP2"/>
    <property type="match status" value="1"/>
</dbReference>
<evidence type="ECO:0000256" key="2">
    <source>
        <dbReference type="ARBA" id="ARBA00022448"/>
    </source>
</evidence>
<protein>
    <submittedName>
        <fullName evidence="7">Uncharacterized protein</fullName>
    </submittedName>
</protein>
<evidence type="ECO:0000313" key="8">
    <source>
        <dbReference type="Proteomes" id="UP000254060"/>
    </source>
</evidence>
<keyword evidence="4 6" id="KW-1133">Transmembrane helix</keyword>
<name>A0A377FSZ8_9BACL</name>
<evidence type="ECO:0000256" key="4">
    <source>
        <dbReference type="ARBA" id="ARBA00022989"/>
    </source>
</evidence>
<feature type="transmembrane region" description="Helical" evidence="6">
    <location>
        <begin position="69"/>
        <end position="90"/>
    </location>
</feature>
<organism evidence="7 8">
    <name type="scientific">Exiguobacterium aurantiacum</name>
    <dbReference type="NCBI Taxonomy" id="33987"/>
    <lineage>
        <taxon>Bacteria</taxon>
        <taxon>Bacillati</taxon>
        <taxon>Bacillota</taxon>
        <taxon>Bacilli</taxon>
        <taxon>Bacillales</taxon>
        <taxon>Bacillales Family XII. Incertae Sedis</taxon>
        <taxon>Exiguobacterium</taxon>
    </lineage>
</organism>
<evidence type="ECO:0000256" key="5">
    <source>
        <dbReference type="ARBA" id="ARBA00023136"/>
    </source>
</evidence>
<feature type="transmembrane region" description="Helical" evidence="6">
    <location>
        <begin position="157"/>
        <end position="183"/>
    </location>
</feature>
<evidence type="ECO:0000256" key="6">
    <source>
        <dbReference type="SAM" id="Phobius"/>
    </source>
</evidence>
<dbReference type="Proteomes" id="UP000254060">
    <property type="component" value="Unassembled WGS sequence"/>
</dbReference>
<dbReference type="InterPro" id="IPR000515">
    <property type="entry name" value="MetI-like"/>
</dbReference>
<dbReference type="AlphaFoldDB" id="A0A377FSZ8"/>
<keyword evidence="5 6" id="KW-0472">Membrane</keyword>
<dbReference type="RefSeq" id="WP_029334841.1">
    <property type="nucleotide sequence ID" value="NZ_UGGP01000001.1"/>
</dbReference>
<feature type="transmembrane region" description="Helical" evidence="6">
    <location>
        <begin position="203"/>
        <end position="224"/>
    </location>
</feature>
<keyword evidence="2" id="KW-0813">Transport</keyword>
<accession>A0A377FSZ8</accession>
<feature type="transmembrane region" description="Helical" evidence="6">
    <location>
        <begin position="96"/>
        <end position="115"/>
    </location>
</feature>
<dbReference type="InterPro" id="IPR035906">
    <property type="entry name" value="MetI-like_sf"/>
</dbReference>
<evidence type="ECO:0000313" key="7">
    <source>
        <dbReference type="EMBL" id="STO07942.1"/>
    </source>
</evidence>
<feature type="transmembrane region" description="Helical" evidence="6">
    <location>
        <begin position="36"/>
        <end position="57"/>
    </location>
</feature>
<dbReference type="SUPFAM" id="SSF161098">
    <property type="entry name" value="MetI-like"/>
    <property type="match status" value="1"/>
</dbReference>
<dbReference type="GO" id="GO:0055085">
    <property type="term" value="P:transmembrane transport"/>
    <property type="evidence" value="ECO:0007669"/>
    <property type="project" value="InterPro"/>
</dbReference>
<dbReference type="Gene3D" id="1.10.3720.10">
    <property type="entry name" value="MetI-like"/>
    <property type="match status" value="1"/>
</dbReference>
<proteinExistence type="predicted"/>
<comment type="subcellular location">
    <subcellularLocation>
        <location evidence="1">Membrane</location>
        <topology evidence="1">Multi-pass membrane protein</topology>
    </subcellularLocation>
</comment>